<dbReference type="InParanoid" id="A0A1S0TXD1"/>
<proteinExistence type="predicted"/>
<name>A0A1S0TXD1_LOALO</name>
<dbReference type="AlphaFoldDB" id="A0A1S0TXD1"/>
<organism evidence="2">
    <name type="scientific">Loa loa</name>
    <name type="common">Eye worm</name>
    <name type="synonym">Filaria loa</name>
    <dbReference type="NCBI Taxonomy" id="7209"/>
    <lineage>
        <taxon>Eukaryota</taxon>
        <taxon>Metazoa</taxon>
        <taxon>Ecdysozoa</taxon>
        <taxon>Nematoda</taxon>
        <taxon>Chromadorea</taxon>
        <taxon>Rhabditida</taxon>
        <taxon>Spirurina</taxon>
        <taxon>Spiruromorpha</taxon>
        <taxon>Filarioidea</taxon>
        <taxon>Onchocercidae</taxon>
        <taxon>Loa</taxon>
    </lineage>
</organism>
<dbReference type="OMA" id="NWRERHE"/>
<dbReference type="RefSeq" id="XP_003142646.1">
    <property type="nucleotide sequence ID" value="XM_003142598.1"/>
</dbReference>
<gene>
    <name evidence="2" type="ORF">LOAG_07064</name>
</gene>
<evidence type="ECO:0000256" key="1">
    <source>
        <dbReference type="SAM" id="MobiDB-lite"/>
    </source>
</evidence>
<accession>A0A1S0TXD1</accession>
<dbReference type="OrthoDB" id="10255185at2759"/>
<dbReference type="GeneID" id="9944481"/>
<dbReference type="CTD" id="9944481"/>
<reference evidence="2" key="1">
    <citation type="submission" date="2012-04" db="EMBL/GenBank/DDBJ databases">
        <title>The Genome Sequence of Loa loa.</title>
        <authorList>
            <consortium name="The Broad Institute Genome Sequencing Platform"/>
            <consortium name="Broad Institute Genome Sequencing Center for Infectious Disease"/>
            <person name="Nutman T.B."/>
            <person name="Fink D.L."/>
            <person name="Russ C."/>
            <person name="Young S."/>
            <person name="Zeng Q."/>
            <person name="Gargeya S."/>
            <person name="Alvarado L."/>
            <person name="Berlin A."/>
            <person name="Chapman S.B."/>
            <person name="Chen Z."/>
            <person name="Freedman E."/>
            <person name="Gellesch M."/>
            <person name="Goldberg J."/>
            <person name="Griggs A."/>
            <person name="Gujja S."/>
            <person name="Heilman E.R."/>
            <person name="Heiman D."/>
            <person name="Howarth C."/>
            <person name="Mehta T."/>
            <person name="Neiman D."/>
            <person name="Pearson M."/>
            <person name="Roberts A."/>
            <person name="Saif S."/>
            <person name="Shea T."/>
            <person name="Shenoy N."/>
            <person name="Sisk P."/>
            <person name="Stolte C."/>
            <person name="Sykes S."/>
            <person name="White J."/>
            <person name="Yandava C."/>
            <person name="Haas B."/>
            <person name="Henn M.R."/>
            <person name="Nusbaum C."/>
            <person name="Birren B."/>
        </authorList>
    </citation>
    <scope>NUCLEOTIDE SEQUENCE [LARGE SCALE GENOMIC DNA]</scope>
</reference>
<feature type="region of interest" description="Disordered" evidence="1">
    <location>
        <begin position="60"/>
        <end position="80"/>
    </location>
</feature>
<sequence>MAKAKRKVFDSGKQRVTGSDITIENVLNARKERDKLGGIFPRPKTSWRENHETFINAVSSSKQINYPRRTDMSHSSVPKG</sequence>
<protein>
    <submittedName>
        <fullName evidence="2">Uncharacterized protein</fullName>
    </submittedName>
</protein>
<dbReference type="KEGG" id="loa:LOAG_07064"/>
<dbReference type="EMBL" id="JH712241">
    <property type="protein sequence ID" value="EFO21426.1"/>
    <property type="molecule type" value="Genomic_DNA"/>
</dbReference>
<evidence type="ECO:0000313" key="2">
    <source>
        <dbReference type="EMBL" id="EFO21426.1"/>
    </source>
</evidence>